<comment type="caution">
    <text evidence="1">The sequence shown here is derived from an EMBL/GenBank/DDBJ whole genome shotgun (WGS) entry which is preliminary data.</text>
</comment>
<dbReference type="EMBL" id="BMHP01000004">
    <property type="protein sequence ID" value="GGD89621.1"/>
    <property type="molecule type" value="Genomic_DNA"/>
</dbReference>
<sequence length="218" mass="25552">MGIEASIYKQARKLKLGKAALEPEFSELARVLKDKLGIEMIHAVYDLMDTTPRLHIIVNTTEQYVNMHQKGRGRFGYNKNIQKLIVREFSRITREIETVKNYETDNLFVCYTDFEHEAKTAANSEISIEIREKLFARHKEIWQVVSLFTTITVFYLTDVDLEQNAASGVNEEIKAFCYEALKRADEFDYYTESNLVISFDTKENVDNNYEGNLYYYFK</sequence>
<dbReference type="RefSeq" id="WP_188997104.1">
    <property type="nucleotide sequence ID" value="NZ_BMHP01000004.1"/>
</dbReference>
<name>A0A916ZED7_9BACL</name>
<accession>A0A916ZED7</accession>
<proteinExistence type="predicted"/>
<dbReference type="AlphaFoldDB" id="A0A916ZED7"/>
<organism evidence="1 2">
    <name type="scientific">Paenibacillus nasutitermitis</name>
    <dbReference type="NCBI Taxonomy" id="1652958"/>
    <lineage>
        <taxon>Bacteria</taxon>
        <taxon>Bacillati</taxon>
        <taxon>Bacillota</taxon>
        <taxon>Bacilli</taxon>
        <taxon>Bacillales</taxon>
        <taxon>Paenibacillaceae</taxon>
        <taxon>Paenibacillus</taxon>
    </lineage>
</organism>
<dbReference type="Proteomes" id="UP000612456">
    <property type="component" value="Unassembled WGS sequence"/>
</dbReference>
<evidence type="ECO:0000313" key="2">
    <source>
        <dbReference type="Proteomes" id="UP000612456"/>
    </source>
</evidence>
<keyword evidence="2" id="KW-1185">Reference proteome</keyword>
<reference evidence="1" key="2">
    <citation type="submission" date="2020-09" db="EMBL/GenBank/DDBJ databases">
        <authorList>
            <person name="Sun Q."/>
            <person name="Zhou Y."/>
        </authorList>
    </citation>
    <scope>NUCLEOTIDE SEQUENCE</scope>
    <source>
        <strain evidence="1">CGMCC 1.15178</strain>
    </source>
</reference>
<protein>
    <submittedName>
        <fullName evidence="1">Uncharacterized protein</fullName>
    </submittedName>
</protein>
<evidence type="ECO:0000313" key="1">
    <source>
        <dbReference type="EMBL" id="GGD89621.1"/>
    </source>
</evidence>
<gene>
    <name evidence="1" type="ORF">GCM10010911_55300</name>
</gene>
<reference evidence="1" key="1">
    <citation type="journal article" date="2014" name="Int. J. Syst. Evol. Microbiol.">
        <title>Complete genome sequence of Corynebacterium casei LMG S-19264T (=DSM 44701T), isolated from a smear-ripened cheese.</title>
        <authorList>
            <consortium name="US DOE Joint Genome Institute (JGI-PGF)"/>
            <person name="Walter F."/>
            <person name="Albersmeier A."/>
            <person name="Kalinowski J."/>
            <person name="Ruckert C."/>
        </authorList>
    </citation>
    <scope>NUCLEOTIDE SEQUENCE</scope>
    <source>
        <strain evidence="1">CGMCC 1.15178</strain>
    </source>
</reference>